<reference evidence="3 4" key="1">
    <citation type="submission" date="2017-11" db="EMBL/GenBank/DDBJ databases">
        <title>De novo assembly and phasing of dikaryotic genomes from two isolates of Puccinia coronata f. sp. avenae, the causal agent of oat crown rust.</title>
        <authorList>
            <person name="Miller M.E."/>
            <person name="Zhang Y."/>
            <person name="Omidvar V."/>
            <person name="Sperschneider J."/>
            <person name="Schwessinger B."/>
            <person name="Raley C."/>
            <person name="Palmer J.M."/>
            <person name="Garnica D."/>
            <person name="Upadhyaya N."/>
            <person name="Rathjen J."/>
            <person name="Taylor J.M."/>
            <person name="Park R.F."/>
            <person name="Dodds P.N."/>
            <person name="Hirsch C.D."/>
            <person name="Kianian S.F."/>
            <person name="Figueroa M."/>
        </authorList>
    </citation>
    <scope>NUCLEOTIDE SEQUENCE [LARGE SCALE GENOMIC DNA]</scope>
    <source>
        <strain evidence="3">12SD80</strain>
    </source>
</reference>
<evidence type="ECO:0000256" key="2">
    <source>
        <dbReference type="SAM" id="SignalP"/>
    </source>
</evidence>
<evidence type="ECO:0000313" key="3">
    <source>
        <dbReference type="EMBL" id="PLW24636.1"/>
    </source>
</evidence>
<feature type="region of interest" description="Disordered" evidence="1">
    <location>
        <begin position="147"/>
        <end position="199"/>
    </location>
</feature>
<name>A0A2N5TGK0_9BASI</name>
<comment type="caution">
    <text evidence="3">The sequence shown here is derived from an EMBL/GenBank/DDBJ whole genome shotgun (WGS) entry which is preliminary data.</text>
</comment>
<dbReference type="AlphaFoldDB" id="A0A2N5TGK0"/>
<dbReference type="EMBL" id="PGCI01000606">
    <property type="protein sequence ID" value="PLW24636.1"/>
    <property type="molecule type" value="Genomic_DNA"/>
</dbReference>
<gene>
    <name evidence="3" type="ORF">PCASD_06194</name>
</gene>
<keyword evidence="2" id="KW-0732">Signal</keyword>
<feature type="chain" id="PRO_5014652658" evidence="2">
    <location>
        <begin position="20"/>
        <end position="199"/>
    </location>
</feature>
<protein>
    <submittedName>
        <fullName evidence="3">Uncharacterized protein</fullName>
    </submittedName>
</protein>
<evidence type="ECO:0000256" key="1">
    <source>
        <dbReference type="SAM" id="MobiDB-lite"/>
    </source>
</evidence>
<dbReference type="Proteomes" id="UP000235392">
    <property type="component" value="Unassembled WGS sequence"/>
</dbReference>
<accession>A0A2N5TGK0</accession>
<proteinExistence type="predicted"/>
<feature type="signal peptide" evidence="2">
    <location>
        <begin position="1"/>
        <end position="19"/>
    </location>
</feature>
<sequence>MRSTVVVAVSLACVSYVSATFELSASGGFGFPFFGPPAAVDFIDPFRPVPEAFAPYPGPYPAGNFFSCGNQDAFIGVNVGNDINCVDNAGGGGGGWGPGQDVSCLNQDAFVAVNVLNNENCAVNGGIPGPVPYPAWGYPFFEAKDAKDSAKDGKTQAKGAKEQAKDPKVQAKSAQDSPKVANQEAKDAKDPSKQANAHA</sequence>
<organism evidence="3 4">
    <name type="scientific">Puccinia coronata f. sp. avenae</name>
    <dbReference type="NCBI Taxonomy" id="200324"/>
    <lineage>
        <taxon>Eukaryota</taxon>
        <taxon>Fungi</taxon>
        <taxon>Dikarya</taxon>
        <taxon>Basidiomycota</taxon>
        <taxon>Pucciniomycotina</taxon>
        <taxon>Pucciniomycetes</taxon>
        <taxon>Pucciniales</taxon>
        <taxon>Pucciniaceae</taxon>
        <taxon>Puccinia</taxon>
    </lineage>
</organism>
<evidence type="ECO:0000313" key="4">
    <source>
        <dbReference type="Proteomes" id="UP000235392"/>
    </source>
</evidence>
<feature type="compositionally biased region" description="Basic and acidic residues" evidence="1">
    <location>
        <begin position="147"/>
        <end position="169"/>
    </location>
</feature>